<name>A0AAN6XSW5_9PEZI</name>
<gene>
    <name evidence="1" type="ORF">QBC37DRAFT_435633</name>
</gene>
<accession>A0AAN6XSW5</accession>
<sequence length="81" mass="8658">MRSGIVVVVVVVVVGFDIRFVCGIEIGFSGIGCVRTVVNHPVEGDGRGIGYFRQYVSVLAGLGWEEHIQDALYLVGIGIHG</sequence>
<comment type="caution">
    <text evidence="1">The sequence shown here is derived from an EMBL/GenBank/DDBJ whole genome shotgun (WGS) entry which is preliminary data.</text>
</comment>
<reference evidence="1" key="2">
    <citation type="submission" date="2023-05" db="EMBL/GenBank/DDBJ databases">
        <authorList>
            <consortium name="Lawrence Berkeley National Laboratory"/>
            <person name="Steindorff A."/>
            <person name="Hensen N."/>
            <person name="Bonometti L."/>
            <person name="Westerberg I."/>
            <person name="Brannstrom I.O."/>
            <person name="Guillou S."/>
            <person name="Cros-Aarteil S."/>
            <person name="Calhoun S."/>
            <person name="Haridas S."/>
            <person name="Kuo A."/>
            <person name="Mondo S."/>
            <person name="Pangilinan J."/>
            <person name="Riley R."/>
            <person name="Labutti K."/>
            <person name="Andreopoulos B."/>
            <person name="Lipzen A."/>
            <person name="Chen C."/>
            <person name="Yanf M."/>
            <person name="Daum C."/>
            <person name="Ng V."/>
            <person name="Clum A."/>
            <person name="Ohm R."/>
            <person name="Martin F."/>
            <person name="Silar P."/>
            <person name="Natvig D."/>
            <person name="Lalanne C."/>
            <person name="Gautier V."/>
            <person name="Ament-Velasquez S.L."/>
            <person name="Kruys A."/>
            <person name="Hutchinson M.I."/>
            <person name="Powell A.J."/>
            <person name="Barry K."/>
            <person name="Miller A.N."/>
            <person name="Grigoriev I.V."/>
            <person name="Debuchy R."/>
            <person name="Gladieux P."/>
            <person name="Thoren M.H."/>
            <person name="Johannesson H."/>
        </authorList>
    </citation>
    <scope>NUCLEOTIDE SEQUENCE</scope>
    <source>
        <strain evidence="1">PSN293</strain>
    </source>
</reference>
<protein>
    <submittedName>
        <fullName evidence="1">Uncharacterized protein</fullName>
    </submittedName>
</protein>
<evidence type="ECO:0000313" key="1">
    <source>
        <dbReference type="EMBL" id="KAK4205978.1"/>
    </source>
</evidence>
<keyword evidence="2" id="KW-1185">Reference proteome</keyword>
<proteinExistence type="predicted"/>
<dbReference type="Proteomes" id="UP001301769">
    <property type="component" value="Unassembled WGS sequence"/>
</dbReference>
<dbReference type="EMBL" id="MU858571">
    <property type="protein sequence ID" value="KAK4205978.1"/>
    <property type="molecule type" value="Genomic_DNA"/>
</dbReference>
<dbReference type="AlphaFoldDB" id="A0AAN6XSW5"/>
<evidence type="ECO:0000313" key="2">
    <source>
        <dbReference type="Proteomes" id="UP001301769"/>
    </source>
</evidence>
<reference evidence="1" key="1">
    <citation type="journal article" date="2023" name="Mol. Phylogenet. Evol.">
        <title>Genome-scale phylogeny and comparative genomics of the fungal order Sordariales.</title>
        <authorList>
            <person name="Hensen N."/>
            <person name="Bonometti L."/>
            <person name="Westerberg I."/>
            <person name="Brannstrom I.O."/>
            <person name="Guillou S."/>
            <person name="Cros-Aarteil S."/>
            <person name="Calhoun S."/>
            <person name="Haridas S."/>
            <person name="Kuo A."/>
            <person name="Mondo S."/>
            <person name="Pangilinan J."/>
            <person name="Riley R."/>
            <person name="LaButti K."/>
            <person name="Andreopoulos B."/>
            <person name="Lipzen A."/>
            <person name="Chen C."/>
            <person name="Yan M."/>
            <person name="Daum C."/>
            <person name="Ng V."/>
            <person name="Clum A."/>
            <person name="Steindorff A."/>
            <person name="Ohm R.A."/>
            <person name="Martin F."/>
            <person name="Silar P."/>
            <person name="Natvig D.O."/>
            <person name="Lalanne C."/>
            <person name="Gautier V."/>
            <person name="Ament-Velasquez S.L."/>
            <person name="Kruys A."/>
            <person name="Hutchinson M.I."/>
            <person name="Powell A.J."/>
            <person name="Barry K."/>
            <person name="Miller A.N."/>
            <person name="Grigoriev I.V."/>
            <person name="Debuchy R."/>
            <person name="Gladieux P."/>
            <person name="Hiltunen Thoren M."/>
            <person name="Johannesson H."/>
        </authorList>
    </citation>
    <scope>NUCLEOTIDE SEQUENCE</scope>
    <source>
        <strain evidence="1">PSN293</strain>
    </source>
</reference>
<organism evidence="1 2">
    <name type="scientific">Rhypophila decipiens</name>
    <dbReference type="NCBI Taxonomy" id="261697"/>
    <lineage>
        <taxon>Eukaryota</taxon>
        <taxon>Fungi</taxon>
        <taxon>Dikarya</taxon>
        <taxon>Ascomycota</taxon>
        <taxon>Pezizomycotina</taxon>
        <taxon>Sordariomycetes</taxon>
        <taxon>Sordariomycetidae</taxon>
        <taxon>Sordariales</taxon>
        <taxon>Naviculisporaceae</taxon>
        <taxon>Rhypophila</taxon>
    </lineage>
</organism>